<dbReference type="InterPro" id="IPR012263">
    <property type="entry name" value="M_m6A_EcoRV"/>
</dbReference>
<dbReference type="InterPro" id="IPR029063">
    <property type="entry name" value="SAM-dependent_MTases_sf"/>
</dbReference>
<sequence length="284" mass="32708">MGITKSRVIQPFLKWAGGKRQLLPEIRKYIPKRMGTYYEPFLGGGAVLFDLQPKKAVINDINSELINTYLVIKNNVDELIEDLRKHENTSDYYYKIRDLDRDKNRFSKLSDVEKASRLIYLNKTCFNGLFRVNSQGQFNVPFGRYKNPNIVNEFVLRAVSHYLNNNEVKILNGDFADAVSSAKKGDFVYFDSPYDPVSETASFTGYTLGGFNKDEQIRLRDLFVDLDKRGCKVLLSNSATDFIKDLYKDYHIEIVSATRNINSIATKRGKIDEVLVMNYEQNSK</sequence>
<protein>
    <recommendedName>
        <fullName evidence="2">site-specific DNA-methyltransferase (adenine-specific)</fullName>
        <ecNumber evidence="2">2.1.1.72</ecNumber>
    </recommendedName>
</protein>
<dbReference type="GO" id="GO:0043565">
    <property type="term" value="F:sequence-specific DNA binding"/>
    <property type="evidence" value="ECO:0007669"/>
    <property type="project" value="TreeGrafter"/>
</dbReference>
<reference evidence="8 9" key="1">
    <citation type="submission" date="2015-01" db="EMBL/GenBank/DDBJ databases">
        <title>Draft Genome Sequences of Four Bacillus thermoamylovorans Strains, Isolated From Food Products.</title>
        <authorList>
            <person name="Krawcyk A.O."/>
            <person name="Berendsen E.M."/>
            <person name="Eijlander R.T."/>
            <person name="de Jong A."/>
            <person name="Wells-Bennik M."/>
            <person name="Kuipers O.P."/>
        </authorList>
    </citation>
    <scope>NUCLEOTIDE SEQUENCE [LARGE SCALE GENOMIC DNA]</scope>
    <source>
        <strain evidence="8 9">B4167</strain>
    </source>
</reference>
<dbReference type="PRINTS" id="PR00505">
    <property type="entry name" value="D12N6MTFRASE"/>
</dbReference>
<feature type="binding site" evidence="7">
    <location>
        <position position="60"/>
    </location>
    <ligand>
        <name>S-adenosyl-L-methionine</name>
        <dbReference type="ChEBI" id="CHEBI:59789"/>
    </ligand>
</feature>
<name>A0A0D0FXU7_9BACI</name>
<dbReference type="InterPro" id="IPR023095">
    <property type="entry name" value="Ade_MeTrfase_dom_2"/>
</dbReference>
<dbReference type="GO" id="GO:1904047">
    <property type="term" value="F:S-adenosyl-L-methionine binding"/>
    <property type="evidence" value="ECO:0007669"/>
    <property type="project" value="TreeGrafter"/>
</dbReference>
<dbReference type="GO" id="GO:0032259">
    <property type="term" value="P:methylation"/>
    <property type="evidence" value="ECO:0007669"/>
    <property type="project" value="UniProtKB-KW"/>
</dbReference>
<evidence type="ECO:0000256" key="3">
    <source>
        <dbReference type="ARBA" id="ARBA00022603"/>
    </source>
</evidence>
<keyword evidence="4 8" id="KW-0808">Transferase</keyword>
<proteinExistence type="inferred from homology"/>
<evidence type="ECO:0000256" key="1">
    <source>
        <dbReference type="ARBA" id="ARBA00006594"/>
    </source>
</evidence>
<dbReference type="REBASE" id="112522">
    <property type="entry name" value="M1.Bth4166ORF2072P"/>
</dbReference>
<dbReference type="GO" id="GO:0006298">
    <property type="term" value="P:mismatch repair"/>
    <property type="evidence" value="ECO:0007669"/>
    <property type="project" value="TreeGrafter"/>
</dbReference>
<dbReference type="AlphaFoldDB" id="A0A0D0FXU7"/>
<dbReference type="GO" id="GO:0009007">
    <property type="term" value="F:site-specific DNA-methyltransferase (adenine-specific) activity"/>
    <property type="evidence" value="ECO:0007669"/>
    <property type="project" value="UniProtKB-EC"/>
</dbReference>
<dbReference type="Gene3D" id="3.40.50.150">
    <property type="entry name" value="Vaccinia Virus protein VP39"/>
    <property type="match status" value="1"/>
</dbReference>
<evidence type="ECO:0000256" key="2">
    <source>
        <dbReference type="ARBA" id="ARBA00011900"/>
    </source>
</evidence>
<feature type="binding site" evidence="7">
    <location>
        <position position="19"/>
    </location>
    <ligand>
        <name>S-adenosyl-L-methionine</name>
        <dbReference type="ChEBI" id="CHEBI:59789"/>
    </ligand>
</feature>
<evidence type="ECO:0000313" key="9">
    <source>
        <dbReference type="Proteomes" id="UP000032076"/>
    </source>
</evidence>
<dbReference type="REBASE" id="112502">
    <property type="entry name" value="M2.Bth4065ORF2122P"/>
</dbReference>
<evidence type="ECO:0000256" key="5">
    <source>
        <dbReference type="ARBA" id="ARBA00022691"/>
    </source>
</evidence>
<dbReference type="REBASE" id="112550">
    <property type="entry name" value="M1.Bth4167ORF3666P"/>
</dbReference>
<comment type="similarity">
    <text evidence="1">Belongs to the N(4)/N(6)-methyltransferase family.</text>
</comment>
<dbReference type="Pfam" id="PF02086">
    <property type="entry name" value="MethyltransfD12"/>
    <property type="match status" value="1"/>
</dbReference>
<comment type="catalytic activity">
    <reaction evidence="6">
        <text>a 2'-deoxyadenosine in DNA + S-adenosyl-L-methionine = an N(6)-methyl-2'-deoxyadenosine in DNA + S-adenosyl-L-homocysteine + H(+)</text>
        <dbReference type="Rhea" id="RHEA:15197"/>
        <dbReference type="Rhea" id="RHEA-COMP:12418"/>
        <dbReference type="Rhea" id="RHEA-COMP:12419"/>
        <dbReference type="ChEBI" id="CHEBI:15378"/>
        <dbReference type="ChEBI" id="CHEBI:57856"/>
        <dbReference type="ChEBI" id="CHEBI:59789"/>
        <dbReference type="ChEBI" id="CHEBI:90615"/>
        <dbReference type="ChEBI" id="CHEBI:90616"/>
        <dbReference type="EC" id="2.1.1.72"/>
    </reaction>
</comment>
<accession>A0A0D0FXU7</accession>
<feature type="binding site" evidence="7">
    <location>
        <position position="15"/>
    </location>
    <ligand>
        <name>S-adenosyl-L-methionine</name>
        <dbReference type="ChEBI" id="CHEBI:59789"/>
    </ligand>
</feature>
<dbReference type="SUPFAM" id="SSF53335">
    <property type="entry name" value="S-adenosyl-L-methionine-dependent methyltransferases"/>
    <property type="match status" value="1"/>
</dbReference>
<dbReference type="EMBL" id="JXLU01000126">
    <property type="protein sequence ID" value="KIO71537.1"/>
    <property type="molecule type" value="Genomic_DNA"/>
</dbReference>
<dbReference type="InterPro" id="IPR012327">
    <property type="entry name" value="MeTrfase_D12"/>
</dbReference>
<keyword evidence="5" id="KW-0949">S-adenosyl-L-methionine</keyword>
<comment type="caution">
    <text evidence="8">The sequence shown here is derived from an EMBL/GenBank/DDBJ whole genome shotgun (WGS) entry which is preliminary data.</text>
</comment>
<dbReference type="RefSeq" id="WP_200889704.1">
    <property type="nucleotide sequence ID" value="NZ_JAQEZG010000001.1"/>
</dbReference>
<dbReference type="NCBIfam" id="TIGR00571">
    <property type="entry name" value="dam"/>
    <property type="match status" value="1"/>
</dbReference>
<evidence type="ECO:0000313" key="8">
    <source>
        <dbReference type="EMBL" id="KIO71537.1"/>
    </source>
</evidence>
<dbReference type="PANTHER" id="PTHR30481">
    <property type="entry name" value="DNA ADENINE METHYLASE"/>
    <property type="match status" value="1"/>
</dbReference>
<gene>
    <name evidence="8" type="ORF">B4167_3666</name>
</gene>
<evidence type="ECO:0000256" key="7">
    <source>
        <dbReference type="PIRSR" id="PIRSR000398-1"/>
    </source>
</evidence>
<keyword evidence="3 8" id="KW-0489">Methyltransferase</keyword>
<dbReference type="GeneID" id="92961076"/>
<dbReference type="Proteomes" id="UP000032076">
    <property type="component" value="Unassembled WGS sequence"/>
</dbReference>
<evidence type="ECO:0000256" key="6">
    <source>
        <dbReference type="ARBA" id="ARBA00047942"/>
    </source>
</evidence>
<dbReference type="EC" id="2.1.1.72" evidence="2"/>
<dbReference type="GO" id="GO:0009307">
    <property type="term" value="P:DNA restriction-modification system"/>
    <property type="evidence" value="ECO:0007669"/>
    <property type="project" value="InterPro"/>
</dbReference>
<feature type="binding site" evidence="7">
    <location>
        <position position="191"/>
    </location>
    <ligand>
        <name>S-adenosyl-L-methionine</name>
        <dbReference type="ChEBI" id="CHEBI:59789"/>
    </ligand>
</feature>
<organism evidence="8 9">
    <name type="scientific">Caldibacillus thermoamylovorans</name>
    <dbReference type="NCBI Taxonomy" id="35841"/>
    <lineage>
        <taxon>Bacteria</taxon>
        <taxon>Bacillati</taxon>
        <taxon>Bacillota</taxon>
        <taxon>Bacilli</taxon>
        <taxon>Bacillales</taxon>
        <taxon>Bacillaceae</taxon>
        <taxon>Caldibacillus</taxon>
    </lineage>
</organism>
<dbReference type="PANTHER" id="PTHR30481:SF3">
    <property type="entry name" value="DNA ADENINE METHYLASE"/>
    <property type="match status" value="1"/>
</dbReference>
<evidence type="ECO:0000256" key="4">
    <source>
        <dbReference type="ARBA" id="ARBA00022679"/>
    </source>
</evidence>
<dbReference type="Gene3D" id="1.10.1020.10">
    <property type="entry name" value="Adenine-specific Methyltransferase, Domain 2"/>
    <property type="match status" value="1"/>
</dbReference>
<dbReference type="PIRSF" id="PIRSF000398">
    <property type="entry name" value="M_m6A_EcoRV"/>
    <property type="match status" value="1"/>
</dbReference>